<sequence>MAFIEHFNQLEDTRSHINKKHDLLDIIFLTVTAILSGAEGWKGIKLFGDEKLPWLRKFRAFENGIPVDDTIARIVSSLDPQELTHCFMRWVNEIREANGQSVIAFDGKTLRHSFDGDRKTALHSVSAYATDQKLVLSQSKSKGKKNEVETVLELIEILEIKGNIVTADAMHCLKKVTKAIDKKGGDYVLQVKDNQKKLLQEIESFYHKTRRDTPFLIEQNKFEQIDGEHGRLEERTYTQLAVTDWLEQKKGWSNLTSIIEVVRKRTIKAKKSEEVSYYISSLPVAPEMVAKAIRSHWSIENSSHWVLDVIFKEDESRIRRENAPENMAIFRRFAMNLARLSPIKDSMKSKLQRAGWSDKIREQLIFGQ</sequence>
<evidence type="ECO:0000313" key="4">
    <source>
        <dbReference type="Proteomes" id="UP001230466"/>
    </source>
</evidence>
<dbReference type="Pfam" id="PF01609">
    <property type="entry name" value="DDE_Tnp_1"/>
    <property type="match status" value="1"/>
</dbReference>
<dbReference type="InterPro" id="IPR032806">
    <property type="entry name" value="YbfD_N"/>
</dbReference>
<dbReference type="NCBIfam" id="NF033564">
    <property type="entry name" value="transpos_ISAs1"/>
    <property type="match status" value="1"/>
</dbReference>
<feature type="domain" description="H repeat-associated protein N-terminal" evidence="2">
    <location>
        <begin position="4"/>
        <end position="91"/>
    </location>
</feature>
<comment type="caution">
    <text evidence="3">The sequence shown here is derived from an EMBL/GenBank/DDBJ whole genome shotgun (WGS) entry which is preliminary data.</text>
</comment>
<evidence type="ECO:0000259" key="2">
    <source>
        <dbReference type="Pfam" id="PF13808"/>
    </source>
</evidence>
<dbReference type="Proteomes" id="UP001230466">
    <property type="component" value="Unassembled WGS sequence"/>
</dbReference>
<accession>A0AAW8CR02</accession>
<reference evidence="3" key="1">
    <citation type="journal article" date="2023" name="Front. Microbiol.">
        <title>Phylogeography and host specificity of Pasteurellaceae pathogenic to sea-farmed fish in the north-east Atlantic.</title>
        <authorList>
            <person name="Gulla S."/>
            <person name="Colquhoun D.J."/>
            <person name="Olsen A.B."/>
            <person name="Spilsberg B."/>
            <person name="Lagesen K."/>
            <person name="Aakesson C.P."/>
            <person name="Strom S."/>
            <person name="Manji F."/>
            <person name="Birkbeck T.H."/>
            <person name="Nilsen H.K."/>
        </authorList>
    </citation>
    <scope>NUCLEOTIDE SEQUENCE</scope>
    <source>
        <strain evidence="3">VIB1234</strain>
    </source>
</reference>
<evidence type="ECO:0000313" key="3">
    <source>
        <dbReference type="EMBL" id="MDP8188252.1"/>
    </source>
</evidence>
<evidence type="ECO:0000259" key="1">
    <source>
        <dbReference type="Pfam" id="PF01609"/>
    </source>
</evidence>
<dbReference type="InterPro" id="IPR047647">
    <property type="entry name" value="ISAs1_transpos"/>
</dbReference>
<proteinExistence type="predicted"/>
<name>A0AAW8CR02_9PAST</name>
<dbReference type="AlphaFoldDB" id="A0AAW8CR02"/>
<feature type="domain" description="Transposase IS4-like" evidence="1">
    <location>
        <begin position="99"/>
        <end position="337"/>
    </location>
</feature>
<dbReference type="InterPro" id="IPR051698">
    <property type="entry name" value="Transposase_11-like"/>
</dbReference>
<dbReference type="PANTHER" id="PTHR30298:SF0">
    <property type="entry name" value="PROTEIN YBFL-RELATED"/>
    <property type="match status" value="1"/>
</dbReference>
<dbReference type="InterPro" id="IPR002559">
    <property type="entry name" value="Transposase_11"/>
</dbReference>
<dbReference type="EMBL" id="JASAYJ010000048">
    <property type="protein sequence ID" value="MDP8188252.1"/>
    <property type="molecule type" value="Genomic_DNA"/>
</dbReference>
<protein>
    <submittedName>
        <fullName evidence="3">ISAs1 family transposase</fullName>
    </submittedName>
</protein>
<gene>
    <name evidence="3" type="ORF">QJU78_10890</name>
</gene>
<dbReference type="Pfam" id="PF13808">
    <property type="entry name" value="DDE_Tnp_1_assoc"/>
    <property type="match status" value="1"/>
</dbReference>
<dbReference type="PANTHER" id="PTHR30298">
    <property type="entry name" value="H REPEAT-ASSOCIATED PREDICTED TRANSPOSASE"/>
    <property type="match status" value="1"/>
</dbReference>
<dbReference type="RefSeq" id="WP_306349408.1">
    <property type="nucleotide sequence ID" value="NZ_JASAVV010000046.1"/>
</dbReference>
<dbReference type="GO" id="GO:0004803">
    <property type="term" value="F:transposase activity"/>
    <property type="evidence" value="ECO:0007669"/>
    <property type="project" value="InterPro"/>
</dbReference>
<organism evidence="3 4">
    <name type="scientific">Pasteurella atlantica</name>
    <dbReference type="NCBI Taxonomy" id="2827233"/>
    <lineage>
        <taxon>Bacteria</taxon>
        <taxon>Pseudomonadati</taxon>
        <taxon>Pseudomonadota</taxon>
        <taxon>Gammaproteobacteria</taxon>
        <taxon>Pasteurellales</taxon>
        <taxon>Pasteurellaceae</taxon>
        <taxon>Pasteurella</taxon>
    </lineage>
</organism>
<dbReference type="GO" id="GO:0003677">
    <property type="term" value="F:DNA binding"/>
    <property type="evidence" value="ECO:0007669"/>
    <property type="project" value="InterPro"/>
</dbReference>
<dbReference type="GO" id="GO:0006313">
    <property type="term" value="P:DNA transposition"/>
    <property type="evidence" value="ECO:0007669"/>
    <property type="project" value="InterPro"/>
</dbReference>